<dbReference type="RefSeq" id="WP_226693773.1">
    <property type="nucleotide sequence ID" value="NZ_CAHPRV010000028.1"/>
</dbReference>
<proteinExistence type="predicted"/>
<dbReference type="EMBL" id="CAHPSF010000006">
    <property type="protein sequence ID" value="CAB5700111.1"/>
    <property type="molecule type" value="Genomic_DNA"/>
</dbReference>
<sequence>MRTHTFANLMLTVYEILELNKKNSLKTYNKARKESKSEAAINMRDQRELSDFSSHQLFFAGTELNGISLDGYNKFINIIDNLDIFTQAERRDLFYKYEQLYNALISTLVPTQVGKKTIIDSYTALIIPAILALDMHRTLEQVKEGGNLHFYQPIQAFLLSEHYPTNSDDPKLLYQGLKYYLKNYIKNLEFHPDIDFTDLYKYIDNIRVGINQKNDTIIGYINIYKSKTKKLSPSQDGKLDKLRVTYTSLNTLLAFQNKTGFVNLLSLNYHEMMEKRIHSSHLLSILNMYLYTFDYNTKLLQECVETIIYYANFPVPESSYIHTELTINTLKNVVFENSFETEKITRHFYLTFSELKKRFNEGQDDPLLNPYSYLLTIIDLLRAGNLKETYKYIETEVPFDALPFGYLASAISIIYIALKIKLKKNIIKNGTLIPLVNTILETQGVFTDLMPYSPGMHRNPIIKNANNFTIMRSIRLYNTMIEKITPPNQFQQTEANPLAVSDLLDDLEITLAKFSALMTQGSEKLTSEAVANSIIKNKLLTPKNMQKNLISILNQSTLHNCVICLVPLSYYLGTNGKEKDLKNIIELSLATSKRELLCQALSLVTEKLSLQSGK</sequence>
<protein>
    <submittedName>
        <fullName evidence="1">Uncharacterized protein</fullName>
    </submittedName>
</protein>
<evidence type="ECO:0000313" key="2">
    <source>
        <dbReference type="Proteomes" id="UP000834611"/>
    </source>
</evidence>
<dbReference type="AlphaFoldDB" id="A0A9N8D247"/>
<name>A0A9N8D247_PRORE</name>
<reference evidence="1" key="1">
    <citation type="submission" date="2020-05" db="EMBL/GenBank/DDBJ databases">
        <authorList>
            <person name="Delgado-Blas J."/>
        </authorList>
    </citation>
    <scope>NUCLEOTIDE SEQUENCE</scope>
    <source>
        <strain evidence="1">BB1453</strain>
    </source>
</reference>
<organism evidence="1 2">
    <name type="scientific">Providencia rettgeri</name>
    <dbReference type="NCBI Taxonomy" id="587"/>
    <lineage>
        <taxon>Bacteria</taxon>
        <taxon>Pseudomonadati</taxon>
        <taxon>Pseudomonadota</taxon>
        <taxon>Gammaproteobacteria</taxon>
        <taxon>Enterobacterales</taxon>
        <taxon>Morganellaceae</taxon>
        <taxon>Providencia</taxon>
    </lineage>
</organism>
<comment type="caution">
    <text evidence="1">The sequence shown here is derived from an EMBL/GenBank/DDBJ whole genome shotgun (WGS) entry which is preliminary data.</text>
</comment>
<accession>A0A9N8D247</accession>
<dbReference type="Proteomes" id="UP000834611">
    <property type="component" value="Unassembled WGS sequence"/>
</dbReference>
<evidence type="ECO:0000313" key="1">
    <source>
        <dbReference type="EMBL" id="CAB5700111.1"/>
    </source>
</evidence>
<gene>
    <name evidence="1" type="ORF">GHA_02576</name>
</gene>